<evidence type="ECO:0000313" key="10">
    <source>
        <dbReference type="Proteomes" id="UP000235460"/>
    </source>
</evidence>
<evidence type="ECO:0000256" key="3">
    <source>
        <dbReference type="ARBA" id="ARBA00022741"/>
    </source>
</evidence>
<dbReference type="AlphaFoldDB" id="A0A2N7PMA9"/>
<dbReference type="GO" id="GO:0005829">
    <property type="term" value="C:cytosol"/>
    <property type="evidence" value="ECO:0007669"/>
    <property type="project" value="TreeGrafter"/>
</dbReference>
<name>A0A2N7PMA9_9BACT</name>
<evidence type="ECO:0000256" key="6">
    <source>
        <dbReference type="ARBA" id="ARBA00023002"/>
    </source>
</evidence>
<evidence type="ECO:0000256" key="4">
    <source>
        <dbReference type="ARBA" id="ARBA00022777"/>
    </source>
</evidence>
<evidence type="ECO:0000256" key="1">
    <source>
        <dbReference type="ARBA" id="ARBA00007358"/>
    </source>
</evidence>
<keyword evidence="3" id="KW-0547">Nucleotide-binding</keyword>
<evidence type="ECO:0000313" key="9">
    <source>
        <dbReference type="EMBL" id="PMP65966.1"/>
    </source>
</evidence>
<protein>
    <submittedName>
        <fullName evidence="9">NADH-dependent alcohol dehydrogenase</fullName>
    </submittedName>
</protein>
<dbReference type="Pfam" id="PF25137">
    <property type="entry name" value="ADH_Fe_C"/>
    <property type="match status" value="1"/>
</dbReference>
<dbReference type="PANTHER" id="PTHR43633:SF1">
    <property type="entry name" value="ALCOHOL DEHYDROGENASE YQHD"/>
    <property type="match status" value="1"/>
</dbReference>
<dbReference type="GO" id="GO:0016301">
    <property type="term" value="F:kinase activity"/>
    <property type="evidence" value="ECO:0007669"/>
    <property type="project" value="UniProtKB-KW"/>
</dbReference>
<dbReference type="CDD" id="cd08187">
    <property type="entry name" value="BDH"/>
    <property type="match status" value="1"/>
</dbReference>
<gene>
    <name evidence="9" type="ORF">C0190_06145</name>
</gene>
<dbReference type="GO" id="GO:1990002">
    <property type="term" value="F:methylglyoxal reductase (NADPH) (acetol producing) activity"/>
    <property type="evidence" value="ECO:0007669"/>
    <property type="project" value="TreeGrafter"/>
</dbReference>
<keyword evidence="6" id="KW-0560">Oxidoreductase</keyword>
<evidence type="ECO:0000256" key="2">
    <source>
        <dbReference type="ARBA" id="ARBA00022679"/>
    </source>
</evidence>
<comment type="caution">
    <text evidence="9">The sequence shown here is derived from an EMBL/GenBank/DDBJ whole genome shotgun (WGS) entry which is preliminary data.</text>
</comment>
<keyword evidence="5" id="KW-0067">ATP-binding</keyword>
<dbReference type="InterPro" id="IPR056798">
    <property type="entry name" value="ADH_Fe_C"/>
</dbReference>
<feature type="domain" description="Alcohol dehydrogenase iron-type/glycerol dehydrogenase GldA" evidence="7">
    <location>
        <begin position="15"/>
        <end position="183"/>
    </location>
</feature>
<evidence type="ECO:0000259" key="7">
    <source>
        <dbReference type="Pfam" id="PF00465"/>
    </source>
</evidence>
<keyword evidence="2" id="KW-0808">Transferase</keyword>
<dbReference type="InterPro" id="IPR044731">
    <property type="entry name" value="BDH-like"/>
</dbReference>
<evidence type="ECO:0000259" key="8">
    <source>
        <dbReference type="Pfam" id="PF25137"/>
    </source>
</evidence>
<dbReference type="GO" id="GO:1990362">
    <property type="term" value="F:butanol dehydrogenase (NAD+) activity"/>
    <property type="evidence" value="ECO:0007669"/>
    <property type="project" value="InterPro"/>
</dbReference>
<dbReference type="SUPFAM" id="SSF56796">
    <property type="entry name" value="Dehydroquinate synthase-like"/>
    <property type="match status" value="1"/>
</dbReference>
<dbReference type="InterPro" id="IPR001670">
    <property type="entry name" value="ADH_Fe/GldA"/>
</dbReference>
<dbReference type="InterPro" id="IPR023000">
    <property type="entry name" value="Shikimate_kinase_CS"/>
</dbReference>
<comment type="similarity">
    <text evidence="1">Belongs to the iron-containing alcohol dehydrogenase family.</text>
</comment>
<dbReference type="GO" id="GO:0046872">
    <property type="term" value="F:metal ion binding"/>
    <property type="evidence" value="ECO:0007669"/>
    <property type="project" value="InterPro"/>
</dbReference>
<dbReference type="PANTHER" id="PTHR43633">
    <property type="entry name" value="ALCOHOL DEHYDROGENASE YQHD"/>
    <property type="match status" value="1"/>
</dbReference>
<evidence type="ECO:0000256" key="5">
    <source>
        <dbReference type="ARBA" id="ARBA00022840"/>
    </source>
</evidence>
<dbReference type="Gene3D" id="3.40.50.1970">
    <property type="match status" value="1"/>
</dbReference>
<dbReference type="PROSITE" id="PS01128">
    <property type="entry name" value="SHIKIMATE_KINASE"/>
    <property type="match status" value="1"/>
</dbReference>
<feature type="domain" description="Fe-containing alcohol dehydrogenase-like C-terminal" evidence="8">
    <location>
        <begin position="194"/>
        <end position="391"/>
    </location>
</feature>
<dbReference type="FunFam" id="3.40.50.1970:FF:000003">
    <property type="entry name" value="Alcohol dehydrogenase, iron-containing"/>
    <property type="match status" value="1"/>
</dbReference>
<accession>A0A2N7PMA9</accession>
<dbReference type="EMBL" id="PNIK01000087">
    <property type="protein sequence ID" value="PMP65966.1"/>
    <property type="molecule type" value="Genomic_DNA"/>
</dbReference>
<dbReference type="Pfam" id="PF00465">
    <property type="entry name" value="Fe-ADH"/>
    <property type="match status" value="1"/>
</dbReference>
<dbReference type="Gene3D" id="1.20.1090.10">
    <property type="entry name" value="Dehydroquinate synthase-like - alpha domain"/>
    <property type="match status" value="1"/>
</dbReference>
<dbReference type="Proteomes" id="UP000235460">
    <property type="component" value="Unassembled WGS sequence"/>
</dbReference>
<reference evidence="9 10" key="1">
    <citation type="submission" date="2018-01" db="EMBL/GenBank/DDBJ databases">
        <title>Metagenomic assembled genomes from two thermal pools in the Uzon Caldera, Kamchatka, Russia.</title>
        <authorList>
            <person name="Wilkins L."/>
            <person name="Ettinger C."/>
        </authorList>
    </citation>
    <scope>NUCLEOTIDE SEQUENCE [LARGE SCALE GENOMIC DNA]</scope>
    <source>
        <strain evidence="9">ZAV-08</strain>
    </source>
</reference>
<proteinExistence type="inferred from homology"/>
<keyword evidence="4" id="KW-0418">Kinase</keyword>
<dbReference type="GO" id="GO:0008106">
    <property type="term" value="F:alcohol dehydrogenase (NADP+) activity"/>
    <property type="evidence" value="ECO:0007669"/>
    <property type="project" value="TreeGrafter"/>
</dbReference>
<dbReference type="GO" id="GO:0005524">
    <property type="term" value="F:ATP binding"/>
    <property type="evidence" value="ECO:0007669"/>
    <property type="project" value="UniProtKB-KW"/>
</dbReference>
<organism evidence="9 10">
    <name type="scientific">Thermodesulfobacterium geofontis</name>
    <dbReference type="NCBI Taxonomy" id="1295609"/>
    <lineage>
        <taxon>Bacteria</taxon>
        <taxon>Pseudomonadati</taxon>
        <taxon>Thermodesulfobacteriota</taxon>
        <taxon>Thermodesulfobacteria</taxon>
        <taxon>Thermodesulfobacteriales</taxon>
        <taxon>Thermodesulfobacteriaceae</taxon>
        <taxon>Thermodesulfobacterium</taxon>
    </lineage>
</organism>
<sequence>MFIIKFVKDFEFHIPTKVIFGKKALQKIPKEIPILGKKALWAYGKTSIKKTGLYEKIKELLSKANIDFVELGEIKSNPLLSKVIEGIELARKYKPDFILAVGGGSVIDTAKAISCGYYYEGDPWDFFEKKATPEKALPIVVILTISGTGSELNEVSVITHDTQKIKHSLRSPLLFPKISFLDPTLTFTVSPEYTAYGAVDAFSHVFEFFINREYKKDFLAEDLMVALMKNILKWSKIAIKDPFNYEARANLMWASSLALCGLIKSGIGTYRFPIHAIEHTLSGGYDIPHGLGLAILMRAWIKKFKENNMIKRFFIKVFDLSAKDRDISDKGLEIFENWLKELRIPINLKEAGIPEEDIEILVDKAFNIFVLYGAEKEYPKEKIREILETAYF</sequence>